<keyword evidence="2" id="KW-1185">Reference proteome</keyword>
<evidence type="ECO:0000313" key="1">
    <source>
        <dbReference type="EMBL" id="KAJ1131392.1"/>
    </source>
</evidence>
<reference evidence="1" key="1">
    <citation type="journal article" date="2022" name="bioRxiv">
        <title>Sequencing and chromosome-scale assembly of the giantPleurodeles waltlgenome.</title>
        <authorList>
            <person name="Brown T."/>
            <person name="Elewa A."/>
            <person name="Iarovenko S."/>
            <person name="Subramanian E."/>
            <person name="Araus A.J."/>
            <person name="Petzold A."/>
            <person name="Susuki M."/>
            <person name="Suzuki K.-i.T."/>
            <person name="Hayashi T."/>
            <person name="Toyoda A."/>
            <person name="Oliveira C."/>
            <person name="Osipova E."/>
            <person name="Leigh N.D."/>
            <person name="Simon A."/>
            <person name="Yun M.H."/>
        </authorList>
    </citation>
    <scope>NUCLEOTIDE SEQUENCE</scope>
    <source>
        <strain evidence="1">20211129_DDA</strain>
        <tissue evidence="1">Liver</tissue>
    </source>
</reference>
<organism evidence="1 2">
    <name type="scientific">Pleurodeles waltl</name>
    <name type="common">Iberian ribbed newt</name>
    <dbReference type="NCBI Taxonomy" id="8319"/>
    <lineage>
        <taxon>Eukaryota</taxon>
        <taxon>Metazoa</taxon>
        <taxon>Chordata</taxon>
        <taxon>Craniata</taxon>
        <taxon>Vertebrata</taxon>
        <taxon>Euteleostomi</taxon>
        <taxon>Amphibia</taxon>
        <taxon>Batrachia</taxon>
        <taxon>Caudata</taxon>
        <taxon>Salamandroidea</taxon>
        <taxon>Salamandridae</taxon>
        <taxon>Pleurodelinae</taxon>
        <taxon>Pleurodeles</taxon>
    </lineage>
</organism>
<dbReference type="Proteomes" id="UP001066276">
    <property type="component" value="Chromosome 7"/>
</dbReference>
<dbReference type="AlphaFoldDB" id="A0AAV7PVT2"/>
<gene>
    <name evidence="1" type="ORF">NDU88_009729</name>
</gene>
<sequence>MPCWRSPSKPRRDSETRLEPALPRSITWETARKELPCSEAAAFCDHLINTAHPERGRARCTLLALGLSGGEEPRLRDTSEPMVRIELDTQLISDTAYFELRALA</sequence>
<evidence type="ECO:0000313" key="2">
    <source>
        <dbReference type="Proteomes" id="UP001066276"/>
    </source>
</evidence>
<protein>
    <submittedName>
        <fullName evidence="1">Uncharacterized protein</fullName>
    </submittedName>
</protein>
<accession>A0AAV7PVT2</accession>
<dbReference type="EMBL" id="JANPWB010000011">
    <property type="protein sequence ID" value="KAJ1131392.1"/>
    <property type="molecule type" value="Genomic_DNA"/>
</dbReference>
<proteinExistence type="predicted"/>
<name>A0AAV7PVT2_PLEWA</name>
<comment type="caution">
    <text evidence="1">The sequence shown here is derived from an EMBL/GenBank/DDBJ whole genome shotgun (WGS) entry which is preliminary data.</text>
</comment>